<keyword evidence="1" id="KW-0472">Membrane</keyword>
<keyword evidence="1" id="KW-0812">Transmembrane</keyword>
<comment type="caution">
    <text evidence="2">The sequence shown here is derived from an EMBL/GenBank/DDBJ whole genome shotgun (WGS) entry which is preliminary data.</text>
</comment>
<feature type="transmembrane region" description="Helical" evidence="1">
    <location>
        <begin position="44"/>
        <end position="65"/>
    </location>
</feature>
<proteinExistence type="predicted"/>
<gene>
    <name evidence="2" type="ORF">DI536_18625</name>
</gene>
<sequence length="112" mass="11912">MKRNEFPTWARVVVALVAIVVLGPPVLGLAVGLIGLAIGLAAVALKFGVIALGVFAVFVVLRALFASPEQRRAMPVTTPMVDHEEGLRRDDEELRALDAELARVMAAQGKAL</sequence>
<keyword evidence="1" id="KW-1133">Transmembrane helix</keyword>
<dbReference type="EMBL" id="QFQP01000015">
    <property type="protein sequence ID" value="PZR11151.1"/>
    <property type="molecule type" value="Genomic_DNA"/>
</dbReference>
<name>A0A2W5VL75_9BACT</name>
<reference evidence="2 3" key="1">
    <citation type="submission" date="2017-08" db="EMBL/GenBank/DDBJ databases">
        <title>Infants hospitalized years apart are colonized by the same room-sourced microbial strains.</title>
        <authorList>
            <person name="Brooks B."/>
            <person name="Olm M.R."/>
            <person name="Firek B.A."/>
            <person name="Baker R."/>
            <person name="Thomas B.C."/>
            <person name="Morowitz M.J."/>
            <person name="Banfield J.F."/>
        </authorList>
    </citation>
    <scope>NUCLEOTIDE SEQUENCE [LARGE SCALE GENOMIC DNA]</scope>
    <source>
        <strain evidence="2">S2_003_000_R2_14</strain>
    </source>
</reference>
<evidence type="ECO:0000313" key="3">
    <source>
        <dbReference type="Proteomes" id="UP000249061"/>
    </source>
</evidence>
<feature type="transmembrane region" description="Helical" evidence="1">
    <location>
        <begin position="12"/>
        <end position="38"/>
    </location>
</feature>
<protein>
    <submittedName>
        <fullName evidence="2">Uncharacterized protein</fullName>
    </submittedName>
</protein>
<dbReference type="Proteomes" id="UP000249061">
    <property type="component" value="Unassembled WGS sequence"/>
</dbReference>
<evidence type="ECO:0000256" key="1">
    <source>
        <dbReference type="SAM" id="Phobius"/>
    </source>
</evidence>
<dbReference type="AlphaFoldDB" id="A0A2W5VL75"/>
<accession>A0A2W5VL75</accession>
<evidence type="ECO:0000313" key="2">
    <source>
        <dbReference type="EMBL" id="PZR11151.1"/>
    </source>
</evidence>
<organism evidence="2 3">
    <name type="scientific">Archangium gephyra</name>
    <dbReference type="NCBI Taxonomy" id="48"/>
    <lineage>
        <taxon>Bacteria</taxon>
        <taxon>Pseudomonadati</taxon>
        <taxon>Myxococcota</taxon>
        <taxon>Myxococcia</taxon>
        <taxon>Myxococcales</taxon>
        <taxon>Cystobacterineae</taxon>
        <taxon>Archangiaceae</taxon>
        <taxon>Archangium</taxon>
    </lineage>
</organism>